<sequence length="314" mass="34213">MRFAMKKILFLTLALALCANTAFAAQDVPPGYPPAIDGIGGSQNNGRATPEIDYISPKVVPLTPKEKKALSLSNDWARQNIDPVLSGGGKVVYVHGASLPTIVATPMQVSDVELEAGEVVNEIVVGDSARWMVESGSAGSGPDARVHLFIKPVDAGLESSTVITTNRRVYHLRLVSQRKGYTPYVGFLYADSLNRQSAARQAKAAKEQEWNSTTIDGQQADLSKLNFNYEVKGKAAWKPERVYDDGRQTFLRLPEKTASGEMPVLLVRKGSRDVLVNYRVKDAAMVVDGLFERIALIVGVDGDQEKVEVIRGKK</sequence>
<dbReference type="Gene3D" id="2.60.40.2500">
    <property type="match status" value="1"/>
</dbReference>
<feature type="chain" id="PRO_5012758570" evidence="3">
    <location>
        <begin position="25"/>
        <end position="314"/>
    </location>
</feature>
<name>A0A212JNJ7_9DELT</name>
<dbReference type="InterPro" id="IPR038161">
    <property type="entry name" value="VirB9/CagX/TrbG_C_sf"/>
</dbReference>
<evidence type="ECO:0000256" key="1">
    <source>
        <dbReference type="ARBA" id="ARBA00006135"/>
    </source>
</evidence>
<evidence type="ECO:0000256" key="2">
    <source>
        <dbReference type="ARBA" id="ARBA00022729"/>
    </source>
</evidence>
<accession>A0A212JNJ7</accession>
<dbReference type="Pfam" id="PF03524">
    <property type="entry name" value="CagX"/>
    <property type="match status" value="1"/>
</dbReference>
<dbReference type="NCBIfam" id="TIGR02775">
    <property type="entry name" value="TrbG_Ti"/>
    <property type="match status" value="1"/>
</dbReference>
<dbReference type="InterPro" id="IPR014142">
    <property type="entry name" value="TrbG_Ti"/>
</dbReference>
<dbReference type="CDD" id="cd06911">
    <property type="entry name" value="VirB9_CagX_TrbG"/>
    <property type="match status" value="1"/>
</dbReference>
<dbReference type="AlphaFoldDB" id="A0A212JNJ7"/>
<evidence type="ECO:0000256" key="3">
    <source>
        <dbReference type="SAM" id="SignalP"/>
    </source>
</evidence>
<gene>
    <name evidence="4" type="ORF">KL86DPRO_11877</name>
</gene>
<proteinExistence type="inferred from homology"/>
<reference evidence="4" key="1">
    <citation type="submission" date="2016-04" db="EMBL/GenBank/DDBJ databases">
        <authorList>
            <person name="Evans L.H."/>
            <person name="Alamgir A."/>
            <person name="Owens N."/>
            <person name="Weber N.D."/>
            <person name="Virtaneva K."/>
            <person name="Barbian K."/>
            <person name="Babar A."/>
            <person name="Rosenke K."/>
        </authorList>
    </citation>
    <scope>NUCLEOTIDE SEQUENCE</scope>
    <source>
        <strain evidence="4">86</strain>
    </source>
</reference>
<dbReference type="EMBL" id="FLUQ01000001">
    <property type="protein sequence ID" value="SBW00982.1"/>
    <property type="molecule type" value="Genomic_DNA"/>
</dbReference>
<feature type="signal peptide" evidence="3">
    <location>
        <begin position="1"/>
        <end position="24"/>
    </location>
</feature>
<dbReference type="InterPro" id="IPR010258">
    <property type="entry name" value="Conjugal_tfr_TrbG/VirB9/CagX"/>
</dbReference>
<dbReference type="InterPro" id="IPR033645">
    <property type="entry name" value="VirB9/CagX/TrbG_C"/>
</dbReference>
<evidence type="ECO:0000313" key="4">
    <source>
        <dbReference type="EMBL" id="SBW00982.1"/>
    </source>
</evidence>
<protein>
    <submittedName>
        <fullName evidence="4">Conjugal transfer protein TrbG</fullName>
    </submittedName>
</protein>
<keyword evidence="2 3" id="KW-0732">Signal</keyword>
<comment type="similarity">
    <text evidence="1">Belongs to the TrbG/VirB9 family.</text>
</comment>
<organism evidence="4">
    <name type="scientific">uncultured delta proteobacterium</name>
    <dbReference type="NCBI Taxonomy" id="34034"/>
    <lineage>
        <taxon>Bacteria</taxon>
        <taxon>Deltaproteobacteria</taxon>
        <taxon>environmental samples</taxon>
    </lineage>
</organism>